<dbReference type="InterPro" id="IPR000428">
    <property type="entry name" value="Cu-bd"/>
</dbReference>
<dbReference type="SUPFAM" id="SSF55008">
    <property type="entry name" value="HMA, heavy metal-associated domain"/>
    <property type="match status" value="1"/>
</dbReference>
<keyword evidence="4" id="KW-1185">Reference proteome</keyword>
<evidence type="ECO:0000259" key="2">
    <source>
        <dbReference type="PROSITE" id="PS50846"/>
    </source>
</evidence>
<evidence type="ECO:0000313" key="3">
    <source>
        <dbReference type="EMBL" id="GIO32434.1"/>
    </source>
</evidence>
<dbReference type="PRINTS" id="PR00944">
    <property type="entry name" value="CUEXPORT"/>
</dbReference>
<dbReference type="InterPro" id="IPR036163">
    <property type="entry name" value="HMA_dom_sf"/>
</dbReference>
<dbReference type="GO" id="GO:0006825">
    <property type="term" value="P:copper ion transport"/>
    <property type="evidence" value="ECO:0007669"/>
    <property type="project" value="InterPro"/>
</dbReference>
<proteinExistence type="predicted"/>
<organism evidence="3 4">
    <name type="scientific">Paenibacillus albilobatus</name>
    <dbReference type="NCBI Taxonomy" id="2716884"/>
    <lineage>
        <taxon>Bacteria</taxon>
        <taxon>Bacillati</taxon>
        <taxon>Bacillota</taxon>
        <taxon>Bacilli</taxon>
        <taxon>Bacillales</taxon>
        <taxon>Paenibacillaceae</taxon>
        <taxon>Paenibacillus</taxon>
    </lineage>
</organism>
<dbReference type="PROSITE" id="PS50846">
    <property type="entry name" value="HMA_2"/>
    <property type="match status" value="1"/>
</dbReference>
<dbReference type="Pfam" id="PF00403">
    <property type="entry name" value="HMA"/>
    <property type="match status" value="1"/>
</dbReference>
<dbReference type="GO" id="GO:0005507">
    <property type="term" value="F:copper ion binding"/>
    <property type="evidence" value="ECO:0007669"/>
    <property type="project" value="InterPro"/>
</dbReference>
<dbReference type="Gene3D" id="3.30.70.100">
    <property type="match status" value="1"/>
</dbReference>
<keyword evidence="1" id="KW-0479">Metal-binding</keyword>
<evidence type="ECO:0000256" key="1">
    <source>
        <dbReference type="ARBA" id="ARBA00022723"/>
    </source>
</evidence>
<name>A0A919XGY5_9BACL</name>
<comment type="caution">
    <text evidence="3">The sequence shown here is derived from an EMBL/GenBank/DDBJ whole genome shotgun (WGS) entry which is preliminary data.</text>
</comment>
<reference evidence="3" key="1">
    <citation type="submission" date="2021-03" db="EMBL/GenBank/DDBJ databases">
        <title>Antimicrobial resistance genes in bacteria isolated from Japanese honey, and their potential for conferring macrolide and lincosamide resistance in the American foulbrood pathogen Paenibacillus larvae.</title>
        <authorList>
            <person name="Okamoto M."/>
            <person name="Kumagai M."/>
            <person name="Kanamori H."/>
            <person name="Takamatsu D."/>
        </authorList>
    </citation>
    <scope>NUCLEOTIDE SEQUENCE</scope>
    <source>
        <strain evidence="3">J2TS6</strain>
    </source>
</reference>
<dbReference type="AlphaFoldDB" id="A0A919XGY5"/>
<dbReference type="FunFam" id="3.30.70.100:FF:000001">
    <property type="entry name" value="ATPase copper transporting beta"/>
    <property type="match status" value="1"/>
</dbReference>
<evidence type="ECO:0000313" key="4">
    <source>
        <dbReference type="Proteomes" id="UP000679779"/>
    </source>
</evidence>
<feature type="domain" description="HMA" evidence="2">
    <location>
        <begin position="2"/>
        <end position="66"/>
    </location>
</feature>
<dbReference type="InterPro" id="IPR006122">
    <property type="entry name" value="HMA_Cu_ion-bd"/>
</dbReference>
<dbReference type="RefSeq" id="WP_160039206.1">
    <property type="nucleotide sequence ID" value="NZ_BORQ01000004.1"/>
</dbReference>
<sequence>MKSVTLNVQGMSCSHCVHAVEGAMKEIGAKGKVDLADNKVTVDFDESKISLDQIKEAIEEQGYDVV</sequence>
<dbReference type="Proteomes" id="UP000679779">
    <property type="component" value="Unassembled WGS sequence"/>
</dbReference>
<dbReference type="CDD" id="cd00371">
    <property type="entry name" value="HMA"/>
    <property type="match status" value="1"/>
</dbReference>
<dbReference type="NCBIfam" id="TIGR00003">
    <property type="entry name" value="copper ion binding protein"/>
    <property type="match status" value="1"/>
</dbReference>
<dbReference type="InterPro" id="IPR006121">
    <property type="entry name" value="HMA_dom"/>
</dbReference>
<dbReference type="EMBL" id="BORQ01000004">
    <property type="protein sequence ID" value="GIO32434.1"/>
    <property type="molecule type" value="Genomic_DNA"/>
</dbReference>
<accession>A0A919XGY5</accession>
<protein>
    <submittedName>
        <fullName evidence="3">Copper chaperone CopZ</fullName>
    </submittedName>
</protein>
<gene>
    <name evidence="3" type="primary">copZ</name>
    <name evidence="3" type="ORF">J2TS6_35750</name>
</gene>